<evidence type="ECO:0000256" key="1">
    <source>
        <dbReference type="ARBA" id="ARBA00022741"/>
    </source>
</evidence>
<dbReference type="InterPro" id="IPR001245">
    <property type="entry name" value="Ser-Thr/Tyr_kinase_cat_dom"/>
</dbReference>
<evidence type="ECO:0000259" key="5">
    <source>
        <dbReference type="PROSITE" id="PS50011"/>
    </source>
</evidence>
<dbReference type="OrthoDB" id="4062651at2759"/>
<name>A0A1V9YXB6_9STRA</name>
<dbReference type="PROSITE" id="PS00107">
    <property type="entry name" value="PROTEIN_KINASE_ATP"/>
    <property type="match status" value="1"/>
</dbReference>
<feature type="domain" description="Protein kinase" evidence="5">
    <location>
        <begin position="40"/>
        <end position="289"/>
    </location>
</feature>
<dbReference type="Pfam" id="PF07714">
    <property type="entry name" value="PK_Tyr_Ser-Thr"/>
    <property type="match status" value="1"/>
</dbReference>
<feature type="region of interest" description="Disordered" evidence="4">
    <location>
        <begin position="568"/>
        <end position="590"/>
    </location>
</feature>
<dbReference type="Pfam" id="PF00069">
    <property type="entry name" value="Pkinase"/>
    <property type="match status" value="1"/>
</dbReference>
<dbReference type="EMBL" id="JNBS01002540">
    <property type="protein sequence ID" value="OQR90449.1"/>
    <property type="molecule type" value="Genomic_DNA"/>
</dbReference>
<proteinExistence type="predicted"/>
<dbReference type="PANTHER" id="PTHR44329:SF298">
    <property type="entry name" value="MIXED LINEAGE KINASE DOMAIN-LIKE PROTEIN"/>
    <property type="match status" value="1"/>
</dbReference>
<keyword evidence="6" id="KW-0418">Kinase</keyword>
<dbReference type="Proteomes" id="UP000243217">
    <property type="component" value="Unassembled WGS sequence"/>
</dbReference>
<dbReference type="Gene3D" id="1.10.510.10">
    <property type="entry name" value="Transferase(Phosphotransferase) domain 1"/>
    <property type="match status" value="2"/>
</dbReference>
<accession>A0A1V9YXB6</accession>
<evidence type="ECO:0000313" key="6">
    <source>
        <dbReference type="EMBL" id="OQR90449.1"/>
    </source>
</evidence>
<dbReference type="Gene3D" id="3.30.200.20">
    <property type="entry name" value="Phosphorylase Kinase, domain 1"/>
    <property type="match status" value="1"/>
</dbReference>
<dbReference type="SUPFAM" id="SSF56112">
    <property type="entry name" value="Protein kinase-like (PK-like)"/>
    <property type="match status" value="2"/>
</dbReference>
<evidence type="ECO:0000313" key="7">
    <source>
        <dbReference type="Proteomes" id="UP000243217"/>
    </source>
</evidence>
<dbReference type="GO" id="GO:0004674">
    <property type="term" value="F:protein serine/threonine kinase activity"/>
    <property type="evidence" value="ECO:0007669"/>
    <property type="project" value="TreeGrafter"/>
</dbReference>
<keyword evidence="7" id="KW-1185">Reference proteome</keyword>
<keyword evidence="2 3" id="KW-0067">ATP-binding</keyword>
<dbReference type="InterPro" id="IPR000719">
    <property type="entry name" value="Prot_kinase_dom"/>
</dbReference>
<dbReference type="InterPro" id="IPR051681">
    <property type="entry name" value="Ser/Thr_Kinases-Pseudokinases"/>
</dbReference>
<feature type="compositionally biased region" description="Basic residues" evidence="4">
    <location>
        <begin position="568"/>
        <end position="578"/>
    </location>
</feature>
<feature type="binding site" evidence="3">
    <location>
        <position position="67"/>
    </location>
    <ligand>
        <name>ATP</name>
        <dbReference type="ChEBI" id="CHEBI:30616"/>
    </ligand>
</feature>
<evidence type="ECO:0000256" key="2">
    <source>
        <dbReference type="ARBA" id="ARBA00022840"/>
    </source>
</evidence>
<feature type="domain" description="Protein kinase" evidence="5">
    <location>
        <begin position="314"/>
        <end position="571"/>
    </location>
</feature>
<organism evidence="6 7">
    <name type="scientific">Thraustotheca clavata</name>
    <dbReference type="NCBI Taxonomy" id="74557"/>
    <lineage>
        <taxon>Eukaryota</taxon>
        <taxon>Sar</taxon>
        <taxon>Stramenopiles</taxon>
        <taxon>Oomycota</taxon>
        <taxon>Saprolegniomycetes</taxon>
        <taxon>Saprolegniales</taxon>
        <taxon>Achlyaceae</taxon>
        <taxon>Thraustotheca</taxon>
    </lineage>
</organism>
<evidence type="ECO:0000256" key="4">
    <source>
        <dbReference type="SAM" id="MobiDB-lite"/>
    </source>
</evidence>
<dbReference type="InterPro" id="IPR011009">
    <property type="entry name" value="Kinase-like_dom_sf"/>
</dbReference>
<dbReference type="PROSITE" id="PS50011">
    <property type="entry name" value="PROTEIN_KINASE_DOM"/>
    <property type="match status" value="2"/>
</dbReference>
<dbReference type="GO" id="GO:0005524">
    <property type="term" value="F:ATP binding"/>
    <property type="evidence" value="ECO:0007669"/>
    <property type="project" value="UniProtKB-UniRule"/>
</dbReference>
<sequence>MPMNLLKPKVEPRTGAISSQLHLTINLNRPQIHIAQVDDIAITGSIGYGVYGHVQKGLYEGQPVAVKTLRVVDTKLFATEIQELYALNAPCLVRLRAVADVSSQHPKVLYDMIDHGALSNYIHKPDFSSLEEDKKLQIALDIARGLEHLHQRGRIHGDLRPQNVMLADIAITSAKLVHFDTAQSFPWMYAAPEVLNGEKANPPADIYSFGVLLTAIETNSNPLANHRTNFYAAIKQVIEGKLRPKCTSACASWLATLTEECLSLDPNKRPSANSVVATIVAKMPKKPQVIPVYDNQWYNPQEGVKVQIFKNNDYTLVNTIGSGRAGNTRLCVLRGKTVVLRFVDDASDFEQTVKIMSMLDNIPTLVKLLGVSDVDAKYPNLLVEYVDGSDLRNYLYQKLRSQIEISFDPLDIALTIITTLQTIHSAGIIYRNLNSMNVLLDHTTMQTKLNIVIEPSGSFIFGGINAQYWAAPEVITDSKYSIKSDIYSFGVILTELDTYQPPFGSSTLSNFQKVYAIIEDNLRPELNLNCEEWYRNLANACMHQDPDLRPTTEDIIQILKTQQQAKARKRFSKQKSRFRWSASSDAEDSS</sequence>
<protein>
    <submittedName>
        <fullName evidence="6">Serine/threonineprotein kinase</fullName>
    </submittedName>
</protein>
<dbReference type="AlphaFoldDB" id="A0A1V9YXB6"/>
<keyword evidence="6" id="KW-0808">Transferase</keyword>
<dbReference type="STRING" id="74557.A0A1V9YXB6"/>
<keyword evidence="1 3" id="KW-0547">Nucleotide-binding</keyword>
<gene>
    <name evidence="6" type="ORF">THRCLA_09335</name>
</gene>
<dbReference type="InterPro" id="IPR017441">
    <property type="entry name" value="Protein_kinase_ATP_BS"/>
</dbReference>
<comment type="caution">
    <text evidence="6">The sequence shown here is derived from an EMBL/GenBank/DDBJ whole genome shotgun (WGS) entry which is preliminary data.</text>
</comment>
<reference evidence="6 7" key="1">
    <citation type="journal article" date="2014" name="Genome Biol. Evol.">
        <title>The secreted proteins of Achlya hypogyna and Thraustotheca clavata identify the ancestral oomycete secretome and reveal gene acquisitions by horizontal gene transfer.</title>
        <authorList>
            <person name="Misner I."/>
            <person name="Blouin N."/>
            <person name="Leonard G."/>
            <person name="Richards T.A."/>
            <person name="Lane C.E."/>
        </authorList>
    </citation>
    <scope>NUCLEOTIDE SEQUENCE [LARGE SCALE GENOMIC DNA]</scope>
    <source>
        <strain evidence="6 7">ATCC 34112</strain>
    </source>
</reference>
<dbReference type="PANTHER" id="PTHR44329">
    <property type="entry name" value="SERINE/THREONINE-PROTEIN KINASE TNNI3K-RELATED"/>
    <property type="match status" value="1"/>
</dbReference>
<evidence type="ECO:0000256" key="3">
    <source>
        <dbReference type="PROSITE-ProRule" id="PRU10141"/>
    </source>
</evidence>